<dbReference type="OrthoDB" id="9805416at2"/>
<dbReference type="EMBL" id="FNGS01000010">
    <property type="protein sequence ID" value="SDM90736.1"/>
    <property type="molecule type" value="Genomic_DNA"/>
</dbReference>
<dbReference type="SUPFAM" id="SSF52283">
    <property type="entry name" value="Formate/glycerate dehydrogenase catalytic domain-like"/>
    <property type="match status" value="1"/>
</dbReference>
<dbReference type="GO" id="GO:0016618">
    <property type="term" value="F:hydroxypyruvate reductase [NAD(P)H] activity"/>
    <property type="evidence" value="ECO:0007669"/>
    <property type="project" value="TreeGrafter"/>
</dbReference>
<dbReference type="Proteomes" id="UP000198901">
    <property type="component" value="Unassembled WGS sequence"/>
</dbReference>
<dbReference type="GO" id="GO:0005829">
    <property type="term" value="C:cytosol"/>
    <property type="evidence" value="ECO:0007669"/>
    <property type="project" value="TreeGrafter"/>
</dbReference>
<gene>
    <name evidence="4" type="ORF">SAMN04488090_4526</name>
</gene>
<evidence type="ECO:0000313" key="5">
    <source>
        <dbReference type="Proteomes" id="UP000198901"/>
    </source>
</evidence>
<dbReference type="SUPFAM" id="SSF51735">
    <property type="entry name" value="NAD(P)-binding Rossmann-fold domains"/>
    <property type="match status" value="1"/>
</dbReference>
<dbReference type="GO" id="GO:0030267">
    <property type="term" value="F:glyoxylate reductase (NADPH) activity"/>
    <property type="evidence" value="ECO:0007669"/>
    <property type="project" value="TreeGrafter"/>
</dbReference>
<sequence length="311" mass="34291">MRLYVQASLGEKEKAHLRQLLPADIEPVFESELPAEEREAQVTGADLVFGNPPAEWLEKAPNLRWVQLHSVGFDKYQHLSIPAPISNMKGFYAQPCAETAIAGILALYRKMDWFGILRTRQEWVGQPLRSELGLLLGKNVLILGTGSIAQACRKILTGFDCEISFFGRTSPEARFRSREELIAAVSEFDVIINCLPGTDQTRHFVSRELLASLKPTAIFANVGRGSTVDEAALVEALRNGTLAGAALDVTEHEPIPAGHPLWDCPNVILSQHTGGGFSDEFMGLTDAFLRNLKKFRATGTPDHIIEPKKGY</sequence>
<keyword evidence="5" id="KW-1185">Reference proteome</keyword>
<dbReference type="CDD" id="cd05300">
    <property type="entry name" value="2-Hacid_dh_1"/>
    <property type="match status" value="1"/>
</dbReference>
<evidence type="ECO:0000256" key="1">
    <source>
        <dbReference type="ARBA" id="ARBA00023002"/>
    </source>
</evidence>
<dbReference type="InterPro" id="IPR050223">
    <property type="entry name" value="D-isomer_2-hydroxyacid_DH"/>
</dbReference>
<feature type="domain" description="D-isomer specific 2-hydroxyacid dehydrogenase NAD-binding" evidence="3">
    <location>
        <begin position="102"/>
        <end position="274"/>
    </location>
</feature>
<dbReference type="InterPro" id="IPR006140">
    <property type="entry name" value="D-isomer_DH_NAD-bd"/>
</dbReference>
<dbReference type="InterPro" id="IPR036291">
    <property type="entry name" value="NAD(P)-bd_dom_sf"/>
</dbReference>
<evidence type="ECO:0000256" key="2">
    <source>
        <dbReference type="ARBA" id="ARBA00023027"/>
    </source>
</evidence>
<keyword evidence="2" id="KW-0520">NAD</keyword>
<evidence type="ECO:0000259" key="3">
    <source>
        <dbReference type="Pfam" id="PF02826"/>
    </source>
</evidence>
<dbReference type="PANTHER" id="PTHR10996:SF178">
    <property type="entry name" value="2-HYDROXYACID DEHYDROGENASE YGL185C-RELATED"/>
    <property type="match status" value="1"/>
</dbReference>
<dbReference type="GO" id="GO:0051287">
    <property type="term" value="F:NAD binding"/>
    <property type="evidence" value="ECO:0007669"/>
    <property type="project" value="InterPro"/>
</dbReference>
<reference evidence="4 5" key="1">
    <citation type="submission" date="2016-10" db="EMBL/GenBank/DDBJ databases">
        <authorList>
            <person name="de Groot N.N."/>
        </authorList>
    </citation>
    <scope>NUCLEOTIDE SEQUENCE [LARGE SCALE GENOMIC DNA]</scope>
    <source>
        <strain evidence="4 5">DSM 21668</strain>
    </source>
</reference>
<keyword evidence="1" id="KW-0560">Oxidoreductase</keyword>
<dbReference type="Gene3D" id="3.40.50.720">
    <property type="entry name" value="NAD(P)-binding Rossmann-like Domain"/>
    <property type="match status" value="2"/>
</dbReference>
<dbReference type="Pfam" id="PF02826">
    <property type="entry name" value="2-Hacid_dh_C"/>
    <property type="match status" value="1"/>
</dbReference>
<evidence type="ECO:0000313" key="4">
    <source>
        <dbReference type="EMBL" id="SDM90736.1"/>
    </source>
</evidence>
<proteinExistence type="predicted"/>
<dbReference type="AlphaFoldDB" id="A0A1G9X2R3"/>
<dbReference type="RefSeq" id="WP_093208081.1">
    <property type="nucleotide sequence ID" value="NZ_FNGS01000010.1"/>
</dbReference>
<organism evidence="4 5">
    <name type="scientific">Siphonobacter aquaeclarae</name>
    <dbReference type="NCBI Taxonomy" id="563176"/>
    <lineage>
        <taxon>Bacteria</taxon>
        <taxon>Pseudomonadati</taxon>
        <taxon>Bacteroidota</taxon>
        <taxon>Cytophagia</taxon>
        <taxon>Cytophagales</taxon>
        <taxon>Cytophagaceae</taxon>
        <taxon>Siphonobacter</taxon>
    </lineage>
</organism>
<accession>A0A1G9X2R3</accession>
<protein>
    <submittedName>
        <fullName evidence="4">Phosphoglycerate dehydrogenase</fullName>
    </submittedName>
</protein>
<dbReference type="PANTHER" id="PTHR10996">
    <property type="entry name" value="2-HYDROXYACID DEHYDROGENASE-RELATED"/>
    <property type="match status" value="1"/>
</dbReference>
<dbReference type="STRING" id="563176.SAMN04488090_4526"/>
<name>A0A1G9X2R3_9BACT</name>